<dbReference type="InterPro" id="IPR058952">
    <property type="entry name" value="Ig_CFAP47"/>
</dbReference>
<proteinExistence type="predicted"/>
<dbReference type="Pfam" id="PF26579">
    <property type="entry name" value="Ig_CFAP47"/>
    <property type="match status" value="1"/>
</dbReference>
<dbReference type="InterPro" id="IPR056343">
    <property type="entry name" value="CFAP47_dom"/>
</dbReference>
<protein>
    <recommendedName>
        <fullName evidence="6">Calponin-homology (CH) domain-containing protein</fullName>
    </recommendedName>
</protein>
<dbReference type="PANTHER" id="PTHR45912:SF3">
    <property type="entry name" value="CILIA- AND FLAGELLA-ASSOCIATED PROTEIN 47"/>
    <property type="match status" value="1"/>
</dbReference>
<accession>A0A6S7G049</accession>
<feature type="domain" description="Cilia- and flagella-associated protein 47" evidence="2">
    <location>
        <begin position="615"/>
        <end position="733"/>
    </location>
</feature>
<feature type="domain" description="CFAP47-like immunoglobulin-like" evidence="3">
    <location>
        <begin position="1012"/>
        <end position="1154"/>
    </location>
</feature>
<dbReference type="OrthoDB" id="10060824at2759"/>
<evidence type="ECO:0008006" key="6">
    <source>
        <dbReference type="Google" id="ProtNLM"/>
    </source>
</evidence>
<evidence type="ECO:0000313" key="4">
    <source>
        <dbReference type="EMBL" id="CAB3985075.1"/>
    </source>
</evidence>
<evidence type="ECO:0000259" key="2">
    <source>
        <dbReference type="Pfam" id="PF24529"/>
    </source>
</evidence>
<feature type="compositionally biased region" description="Low complexity" evidence="1">
    <location>
        <begin position="503"/>
        <end position="525"/>
    </location>
</feature>
<dbReference type="Proteomes" id="UP001152795">
    <property type="component" value="Unassembled WGS sequence"/>
</dbReference>
<evidence type="ECO:0000313" key="5">
    <source>
        <dbReference type="Proteomes" id="UP001152795"/>
    </source>
</evidence>
<feature type="non-terminal residue" evidence="4">
    <location>
        <position position="1312"/>
    </location>
</feature>
<dbReference type="EMBL" id="CACRXK020000824">
    <property type="protein sequence ID" value="CAB3985075.1"/>
    <property type="molecule type" value="Genomic_DNA"/>
</dbReference>
<keyword evidence="5" id="KW-1185">Reference proteome</keyword>
<sequence>VEFTPDLVHKFDSEIEVNILGWKTISLRLGGTVEQPCVDVDIGVLQFNGVYCEATAKLPFKLCNKARSKANVVFDLSRYRDFSLESHHNKDECSENDEGLFTASLQALETLDCVLKFKPSEVASYNFILPVTINDTLAPNPTPSSIPPSPAPSNTNWTIPELDTPPLIIPSIATPSRRVLATALRPPLQLSRNHLKFSLPAGYFDLGVQSDAGRVQSCILVNNSNKPCKWSVDLSSCSSLFEDGIFTFVRRSGSPYPSPRRSSPNIHIPSGVLQCGETFQLGVMFSPPKAGIYRASVPLILGEDEKNAYRIVELEGELLSAEINFEPKTLDFKVVLLAIENSVEFEIIAKGYRKSCDIHLKLPEVEMNDGNRMCLLSSTFPKGTTITPCYSDDPQRNACRIPCKLTFRSPKPVSFATEIIITVNKERFFLPVTATADNCLLTNYPFLALHRNDYHIVCEQKPEMVANGDDNTSISTEAFLLPCITPNRPATFGSTSATSTTFGISTSSYEDSSDPSSSPRDTPSPVEGIVHNGITRHEELEFVTELSSRDLIGLNTPEELIFFKEVVKALQRWISLQAWSSGPYPLKIPKYFQDSFEAIEDFTVSGQGGWNGSVHKDTRTIFQLVAHLCGRHIPGIPVNFSFPSDRCDRVRKLHWMYSALLVFLRAQGALLAHISAEDLMSYADYSEWKTMEQDQEGSCDHDVKSRDENNDRVKYERISCRAWTDLLLQLLKLEAGGIQATDDILSAGSIIFQHEIVGEFWYKLNLLAKEPEPKYLPAIDSELGSHSHQMIQLENPTGQTLILTPYSSNQRNFALELDTSKQLSLVPHGVIQVPLRFTPSQIGLGKHKAKIVFRSEQLGDWTFVASGTGLNPKPAKPSYVHGKLSENSSVIVPFRNPTEHTVVVEVGLKEKSIHSGSVFLSGVSSENSNELAFCLLLKRNDGILLRPQEILDIPVTFTPHCMKSYEATVTVSIQRYDIAPGTSYSDILPTTMINNLSWIFPLKGIPVSHVMSTSRAITIECQSRDRTEQNIELTLSGVVPSGRMGSLYTTGTMTPISLVRENSINEIQMGVDNVPFSESFSYEFLYADDDCQNALERSLGIQLEKKYRNKASGVVTLIFRLIFSSYKPFNHVVHLVISAGSGGVWKFPVRFLATEAEVDDTITIEAAGLNKEAVVGFRLTSQCRQAVPFTASLTADSDKEFALYCSSQLLLPQDSEGTLIKVTYKPTLYGKTHKAKIIVQTADMQWTYDVKGVTPEYNPPSGQSVITTKQTTSVKQRKKNYIRDNLRLQATGVSSPIKGAPIVQRGRRNLKM</sequence>
<gene>
    <name evidence="4" type="ORF">PACLA_8A079132</name>
</gene>
<comment type="caution">
    <text evidence="4">The sequence shown here is derived from an EMBL/GenBank/DDBJ whole genome shotgun (WGS) entry which is preliminary data.</text>
</comment>
<evidence type="ECO:0000256" key="1">
    <source>
        <dbReference type="SAM" id="MobiDB-lite"/>
    </source>
</evidence>
<evidence type="ECO:0000259" key="3">
    <source>
        <dbReference type="Pfam" id="PF26579"/>
    </source>
</evidence>
<name>A0A6S7G049_PARCT</name>
<dbReference type="Pfam" id="PF24529">
    <property type="entry name" value="CFAP47"/>
    <property type="match status" value="1"/>
</dbReference>
<dbReference type="PANTHER" id="PTHR45912">
    <property type="entry name" value="CILIA- AND FLAGELLA-ASSOCIATED PROTEIN 47"/>
    <property type="match status" value="1"/>
</dbReference>
<reference evidence="4" key="1">
    <citation type="submission" date="2020-04" db="EMBL/GenBank/DDBJ databases">
        <authorList>
            <person name="Alioto T."/>
            <person name="Alioto T."/>
            <person name="Gomez Garrido J."/>
        </authorList>
    </citation>
    <scope>NUCLEOTIDE SEQUENCE</scope>
    <source>
        <strain evidence="4">A484AB</strain>
    </source>
</reference>
<dbReference type="GO" id="GO:0060271">
    <property type="term" value="P:cilium assembly"/>
    <property type="evidence" value="ECO:0007669"/>
    <property type="project" value="TreeGrafter"/>
</dbReference>
<feature type="region of interest" description="Disordered" evidence="1">
    <location>
        <begin position="503"/>
        <end position="529"/>
    </location>
</feature>
<organism evidence="4 5">
    <name type="scientific">Paramuricea clavata</name>
    <name type="common">Red gorgonian</name>
    <name type="synonym">Violescent sea-whip</name>
    <dbReference type="NCBI Taxonomy" id="317549"/>
    <lineage>
        <taxon>Eukaryota</taxon>
        <taxon>Metazoa</taxon>
        <taxon>Cnidaria</taxon>
        <taxon>Anthozoa</taxon>
        <taxon>Octocorallia</taxon>
        <taxon>Malacalcyonacea</taxon>
        <taxon>Plexauridae</taxon>
        <taxon>Paramuricea</taxon>
    </lineage>
</organism>
<dbReference type="GO" id="GO:0005929">
    <property type="term" value="C:cilium"/>
    <property type="evidence" value="ECO:0007669"/>
    <property type="project" value="TreeGrafter"/>
</dbReference>